<accession>A0AB34GWE9</accession>
<dbReference type="GO" id="GO:0007097">
    <property type="term" value="P:nuclear migration"/>
    <property type="evidence" value="ECO:0007669"/>
    <property type="project" value="TreeGrafter"/>
</dbReference>
<gene>
    <name evidence="10" type="ORF">J1605_009197</name>
</gene>
<evidence type="ECO:0000256" key="4">
    <source>
        <dbReference type="ARBA" id="ARBA00022553"/>
    </source>
</evidence>
<comment type="similarity">
    <text evidence="2">Belongs to the TACC family.</text>
</comment>
<evidence type="ECO:0000256" key="2">
    <source>
        <dbReference type="ARBA" id="ARBA00009423"/>
    </source>
</evidence>
<feature type="region of interest" description="Disordered" evidence="8">
    <location>
        <begin position="139"/>
        <end position="165"/>
    </location>
</feature>
<name>A0AB34GWE9_ESCRO</name>
<evidence type="ECO:0000256" key="7">
    <source>
        <dbReference type="SAM" id="Coils"/>
    </source>
</evidence>
<dbReference type="GO" id="GO:0005737">
    <property type="term" value="C:cytoplasm"/>
    <property type="evidence" value="ECO:0007669"/>
    <property type="project" value="TreeGrafter"/>
</dbReference>
<feature type="coiled-coil region" evidence="7">
    <location>
        <begin position="339"/>
        <end position="412"/>
    </location>
</feature>
<dbReference type="Proteomes" id="UP001159641">
    <property type="component" value="Unassembled WGS sequence"/>
</dbReference>
<evidence type="ECO:0000256" key="5">
    <source>
        <dbReference type="ARBA" id="ARBA00023054"/>
    </source>
</evidence>
<dbReference type="PANTHER" id="PTHR13924:SF4">
    <property type="entry name" value="TRANSFORMING ACIDIC COILED-COIL-CONTAINING PROTEIN 3"/>
    <property type="match status" value="1"/>
</dbReference>
<keyword evidence="4" id="KW-0597">Phosphoprotein</keyword>
<dbReference type="InterPro" id="IPR039915">
    <property type="entry name" value="TACC"/>
</dbReference>
<dbReference type="InterPro" id="IPR007707">
    <property type="entry name" value="TACC_C"/>
</dbReference>
<sequence length="572" mass="62151">MRLAAGISLSVLGTGAEVDYLEQFGASSSSPGPRFLNRERCPRLTGRAGRPGCFRRSSPWSPVPGHRPQATRVRVAPGRGVGCSVEAVVSGAPVTLLPPLQFKESALRKQSLYLKFDPLLQDSPRGPAPVAPEPSRCAGAGGNLIHTGRVTMGAPSRREGGRDSGRAPAALAKLVSKSVSGSVLFCARAAPPTAEVGSLMGRMAHVSRTLTPWPWGRVWADPYARRQHACSLPVSVHGAQTRIPREAPWRPSCWTWTSQEPRAFPGPLARGATPGCAVPSGEPTGQRGVPGELAAQPVSVALQMLGPAPCDLGPRAPLLPVGPIVDVLQYSQKDLDTVVGAMQKENEALRGRCTALQEKILEMGKIMDGFEGTVYQAMEEAQKQKELAKAEIQKVLREKDQLTADLHSMEKSFSDLFKRFEKQKEVIEGYRTNEESLKKCVEDSIGRLEKEGQRYQALKAHAEEKLQLANEEITQVRSKAQAEALALQAVLRKEQMRVHSLEKVVEQKVGTGAPRVQAECGKSSPPGSRSSGPAPSSERWEKSRDLIFLLQTKENDELTRICDDLISKMERI</sequence>
<reference evidence="10 11" key="1">
    <citation type="submission" date="2022-11" db="EMBL/GenBank/DDBJ databases">
        <title>Whole genome sequence of Eschrichtius robustus ER-17-0199.</title>
        <authorList>
            <person name="Bruniche-Olsen A."/>
            <person name="Black A.N."/>
            <person name="Fields C.J."/>
            <person name="Walden K."/>
            <person name="Dewoody J.A."/>
        </authorList>
    </citation>
    <scope>NUCLEOTIDE SEQUENCE [LARGE SCALE GENOMIC DNA]</scope>
    <source>
        <strain evidence="10">ER-17-0199</strain>
        <tissue evidence="10">Blubber</tissue>
    </source>
</reference>
<dbReference type="AlphaFoldDB" id="A0AB34GWE9"/>
<evidence type="ECO:0000313" key="11">
    <source>
        <dbReference type="Proteomes" id="UP001159641"/>
    </source>
</evidence>
<comment type="subcellular location">
    <subcellularLocation>
        <location evidence="1">Cytoplasm</location>
        <location evidence="1">Cytoskeleton</location>
    </subcellularLocation>
</comment>
<feature type="region of interest" description="Disordered" evidence="8">
    <location>
        <begin position="510"/>
        <end position="540"/>
    </location>
</feature>
<evidence type="ECO:0000259" key="9">
    <source>
        <dbReference type="Pfam" id="PF05010"/>
    </source>
</evidence>
<keyword evidence="3" id="KW-0963">Cytoplasm</keyword>
<evidence type="ECO:0000313" key="10">
    <source>
        <dbReference type="EMBL" id="KAJ8783492.1"/>
    </source>
</evidence>
<evidence type="ECO:0000256" key="6">
    <source>
        <dbReference type="ARBA" id="ARBA00023212"/>
    </source>
</evidence>
<dbReference type="Pfam" id="PF05010">
    <property type="entry name" value="TACC_C"/>
    <property type="match status" value="1"/>
</dbReference>
<feature type="domain" description="Transforming acidic coiled-coil-containing protein C-terminal" evidence="9">
    <location>
        <begin position="330"/>
        <end position="509"/>
    </location>
</feature>
<dbReference type="Gene3D" id="1.20.5.1700">
    <property type="match status" value="2"/>
</dbReference>
<dbReference type="GO" id="GO:0005856">
    <property type="term" value="C:cytoskeleton"/>
    <property type="evidence" value="ECO:0007669"/>
    <property type="project" value="UniProtKB-SubCell"/>
</dbReference>
<comment type="caution">
    <text evidence="10">The sequence shown here is derived from an EMBL/GenBank/DDBJ whole genome shotgun (WGS) entry which is preliminary data.</text>
</comment>
<dbReference type="GO" id="GO:0007052">
    <property type="term" value="P:mitotic spindle organization"/>
    <property type="evidence" value="ECO:0007669"/>
    <property type="project" value="InterPro"/>
</dbReference>
<keyword evidence="6" id="KW-0206">Cytoskeleton</keyword>
<evidence type="ECO:0000256" key="1">
    <source>
        <dbReference type="ARBA" id="ARBA00004245"/>
    </source>
</evidence>
<protein>
    <recommendedName>
        <fullName evidence="9">Transforming acidic coiled-coil-containing protein C-terminal domain-containing protein</fullName>
    </recommendedName>
</protein>
<feature type="compositionally biased region" description="Basic and acidic residues" evidence="8">
    <location>
        <begin position="156"/>
        <end position="165"/>
    </location>
</feature>
<feature type="coiled-coil region" evidence="7">
    <location>
        <begin position="445"/>
        <end position="479"/>
    </location>
</feature>
<evidence type="ECO:0000256" key="8">
    <source>
        <dbReference type="SAM" id="MobiDB-lite"/>
    </source>
</evidence>
<proteinExistence type="inferred from homology"/>
<dbReference type="Pfam" id="PF25777">
    <property type="entry name" value="Aurora-A_bind_TACC3"/>
    <property type="match status" value="2"/>
</dbReference>
<dbReference type="GO" id="GO:0021987">
    <property type="term" value="P:cerebral cortex development"/>
    <property type="evidence" value="ECO:0007669"/>
    <property type="project" value="TreeGrafter"/>
</dbReference>
<dbReference type="EMBL" id="JAIQCJ010002084">
    <property type="protein sequence ID" value="KAJ8783492.1"/>
    <property type="molecule type" value="Genomic_DNA"/>
</dbReference>
<keyword evidence="5 7" id="KW-0175">Coiled coil</keyword>
<feature type="compositionally biased region" description="Low complexity" evidence="8">
    <location>
        <begin position="523"/>
        <end position="537"/>
    </location>
</feature>
<evidence type="ECO:0000256" key="3">
    <source>
        <dbReference type="ARBA" id="ARBA00022490"/>
    </source>
</evidence>
<keyword evidence="11" id="KW-1185">Reference proteome</keyword>
<organism evidence="10 11">
    <name type="scientific">Eschrichtius robustus</name>
    <name type="common">California gray whale</name>
    <name type="synonym">Eschrichtius gibbosus</name>
    <dbReference type="NCBI Taxonomy" id="9764"/>
    <lineage>
        <taxon>Eukaryota</taxon>
        <taxon>Metazoa</taxon>
        <taxon>Chordata</taxon>
        <taxon>Craniata</taxon>
        <taxon>Vertebrata</taxon>
        <taxon>Euteleostomi</taxon>
        <taxon>Mammalia</taxon>
        <taxon>Eutheria</taxon>
        <taxon>Laurasiatheria</taxon>
        <taxon>Artiodactyla</taxon>
        <taxon>Whippomorpha</taxon>
        <taxon>Cetacea</taxon>
        <taxon>Mysticeti</taxon>
        <taxon>Eschrichtiidae</taxon>
        <taxon>Eschrichtius</taxon>
    </lineage>
</organism>
<dbReference type="InterPro" id="IPR057663">
    <property type="entry name" value="TACC3_Aurora-A_bind"/>
</dbReference>
<dbReference type="PANTHER" id="PTHR13924">
    <property type="entry name" value="TRANSFORMING ACIDIC COILED-COIL CONTAINING PROTEIN 1/2"/>
    <property type="match status" value="1"/>
</dbReference>